<keyword evidence="3" id="KW-1185">Reference proteome</keyword>
<proteinExistence type="predicted"/>
<dbReference type="EMBL" id="KV428255">
    <property type="protein sequence ID" value="KZT33241.1"/>
    <property type="molecule type" value="Genomic_DNA"/>
</dbReference>
<reference evidence="2 3" key="1">
    <citation type="journal article" date="2016" name="Mol. Biol. Evol.">
        <title>Comparative Genomics of Early-Diverging Mushroom-Forming Fungi Provides Insights into the Origins of Lignocellulose Decay Capabilities.</title>
        <authorList>
            <person name="Nagy L.G."/>
            <person name="Riley R."/>
            <person name="Tritt A."/>
            <person name="Adam C."/>
            <person name="Daum C."/>
            <person name="Floudas D."/>
            <person name="Sun H."/>
            <person name="Yadav J.S."/>
            <person name="Pangilinan J."/>
            <person name="Larsson K.H."/>
            <person name="Matsuura K."/>
            <person name="Barry K."/>
            <person name="Labutti K."/>
            <person name="Kuo R."/>
            <person name="Ohm R.A."/>
            <person name="Bhattacharya S.S."/>
            <person name="Shirouzu T."/>
            <person name="Yoshinaga Y."/>
            <person name="Martin F.M."/>
            <person name="Grigoriev I.V."/>
            <person name="Hibbett D.S."/>
        </authorList>
    </citation>
    <scope>NUCLEOTIDE SEQUENCE [LARGE SCALE GENOMIC DNA]</scope>
    <source>
        <strain evidence="2 3">HHB10207 ss-3</strain>
    </source>
</reference>
<organism evidence="2 3">
    <name type="scientific">Sistotremastrum suecicum HHB10207 ss-3</name>
    <dbReference type="NCBI Taxonomy" id="1314776"/>
    <lineage>
        <taxon>Eukaryota</taxon>
        <taxon>Fungi</taxon>
        <taxon>Dikarya</taxon>
        <taxon>Basidiomycota</taxon>
        <taxon>Agaricomycotina</taxon>
        <taxon>Agaricomycetes</taxon>
        <taxon>Sistotremastrales</taxon>
        <taxon>Sistotremastraceae</taxon>
        <taxon>Sistotremastrum</taxon>
    </lineage>
</organism>
<feature type="chain" id="PRO_5007869512" description="Hydrophobin" evidence="1">
    <location>
        <begin position="20"/>
        <end position="79"/>
    </location>
</feature>
<dbReference type="Proteomes" id="UP000076798">
    <property type="component" value="Unassembled WGS sequence"/>
</dbReference>
<keyword evidence="1" id="KW-0732">Signal</keyword>
<gene>
    <name evidence="2" type="ORF">SISSUDRAFT_432323</name>
</gene>
<name>A0A165YH14_9AGAM</name>
<evidence type="ECO:0000313" key="2">
    <source>
        <dbReference type="EMBL" id="KZT33241.1"/>
    </source>
</evidence>
<evidence type="ECO:0008006" key="4">
    <source>
        <dbReference type="Google" id="ProtNLM"/>
    </source>
</evidence>
<accession>A0A165YH14</accession>
<sequence length="79" mass="8401">MALCSLLTILGASSPICEARSGFRCDLSSDSGLRGCLHDLRSDGPEGDPGPRKSSRPFQSLTLFFFGLRIGCTVLPALQ</sequence>
<evidence type="ECO:0000313" key="3">
    <source>
        <dbReference type="Proteomes" id="UP000076798"/>
    </source>
</evidence>
<dbReference type="AlphaFoldDB" id="A0A165YH14"/>
<feature type="signal peptide" evidence="1">
    <location>
        <begin position="1"/>
        <end position="19"/>
    </location>
</feature>
<evidence type="ECO:0000256" key="1">
    <source>
        <dbReference type="SAM" id="SignalP"/>
    </source>
</evidence>
<protein>
    <recommendedName>
        <fullName evidence="4">Hydrophobin</fullName>
    </recommendedName>
</protein>